<sequence length="93" mass="9834">MAGIVGVVYLKGNYKSNTRSGPGAARDSEASVEYVFGRYYDVKVSIYLILRPKIASGGGLALADGNRVLLTTGDGDSYLLFVDEADYGSSLST</sequence>
<dbReference type="AlphaFoldDB" id="A0A1E3VJG0"/>
<protein>
    <submittedName>
        <fullName evidence="1">Uncharacterized protein</fullName>
    </submittedName>
</protein>
<evidence type="ECO:0000313" key="2">
    <source>
        <dbReference type="Proteomes" id="UP000094172"/>
    </source>
</evidence>
<accession>A0A1E3VJG0</accession>
<keyword evidence="2" id="KW-1185">Reference proteome</keyword>
<dbReference type="EMBL" id="LPWE01000014">
    <property type="protein sequence ID" value="ODR93645.1"/>
    <property type="molecule type" value="Genomic_DNA"/>
</dbReference>
<proteinExistence type="predicted"/>
<gene>
    <name evidence="1" type="ORF">AUC70_12470</name>
</gene>
<organism evidence="1 2">
    <name type="scientific">Methyloceanibacter stevinii</name>
    <dbReference type="NCBI Taxonomy" id="1774970"/>
    <lineage>
        <taxon>Bacteria</taxon>
        <taxon>Pseudomonadati</taxon>
        <taxon>Pseudomonadota</taxon>
        <taxon>Alphaproteobacteria</taxon>
        <taxon>Hyphomicrobiales</taxon>
        <taxon>Hyphomicrobiaceae</taxon>
        <taxon>Methyloceanibacter</taxon>
    </lineage>
</organism>
<reference evidence="1 2" key="1">
    <citation type="journal article" date="2016" name="Environ. Microbiol.">
        <title>New Methyloceanibacter diversity from North Sea sediments includes methanotroph containing solely the soluble methane monooxygenase.</title>
        <authorList>
            <person name="Vekeman B."/>
            <person name="Kerckhof F.M."/>
            <person name="Cremers G."/>
            <person name="de Vos P."/>
            <person name="Vandamme P."/>
            <person name="Boon N."/>
            <person name="Op den Camp H.J."/>
            <person name="Heylen K."/>
        </authorList>
    </citation>
    <scope>NUCLEOTIDE SEQUENCE [LARGE SCALE GENOMIC DNA]</scope>
    <source>
        <strain evidence="1 2">R-67176</strain>
    </source>
</reference>
<name>A0A1E3VJG0_9HYPH</name>
<dbReference type="Proteomes" id="UP000094172">
    <property type="component" value="Unassembled WGS sequence"/>
</dbReference>
<comment type="caution">
    <text evidence="1">The sequence shown here is derived from an EMBL/GenBank/DDBJ whole genome shotgun (WGS) entry which is preliminary data.</text>
</comment>
<evidence type="ECO:0000313" key="1">
    <source>
        <dbReference type="EMBL" id="ODR93645.1"/>
    </source>
</evidence>